<feature type="chain" id="PRO_5014863144" evidence="1">
    <location>
        <begin position="17"/>
        <end position="71"/>
    </location>
</feature>
<name>A0A2M4CDX7_9DIPT</name>
<sequence>MRLANCLAICFLPSLTVLPPSSRLHKCTTLYDVTTINHRDLSISKMACTGNSPKLRYDHGASVRGAIIKSL</sequence>
<dbReference type="AlphaFoldDB" id="A0A2M4CDX7"/>
<feature type="signal peptide" evidence="1">
    <location>
        <begin position="1"/>
        <end position="16"/>
    </location>
</feature>
<proteinExistence type="predicted"/>
<evidence type="ECO:0000313" key="2">
    <source>
        <dbReference type="EMBL" id="MBW63514.1"/>
    </source>
</evidence>
<evidence type="ECO:0000256" key="1">
    <source>
        <dbReference type="SAM" id="SignalP"/>
    </source>
</evidence>
<accession>A0A2M4CDX7</accession>
<dbReference type="EMBL" id="GGFJ01014373">
    <property type="protein sequence ID" value="MBW63514.1"/>
    <property type="molecule type" value="Transcribed_RNA"/>
</dbReference>
<keyword evidence="1" id="KW-0732">Signal</keyword>
<organism evidence="2">
    <name type="scientific">Anopheles marajoara</name>
    <dbReference type="NCBI Taxonomy" id="58244"/>
    <lineage>
        <taxon>Eukaryota</taxon>
        <taxon>Metazoa</taxon>
        <taxon>Ecdysozoa</taxon>
        <taxon>Arthropoda</taxon>
        <taxon>Hexapoda</taxon>
        <taxon>Insecta</taxon>
        <taxon>Pterygota</taxon>
        <taxon>Neoptera</taxon>
        <taxon>Endopterygota</taxon>
        <taxon>Diptera</taxon>
        <taxon>Nematocera</taxon>
        <taxon>Culicoidea</taxon>
        <taxon>Culicidae</taxon>
        <taxon>Anophelinae</taxon>
        <taxon>Anopheles</taxon>
    </lineage>
</organism>
<reference evidence="2" key="1">
    <citation type="submission" date="2018-01" db="EMBL/GenBank/DDBJ databases">
        <title>An insight into the sialome of Amazonian anophelines.</title>
        <authorList>
            <person name="Ribeiro J.M."/>
            <person name="Scarpassa V."/>
            <person name="Calvo E."/>
        </authorList>
    </citation>
    <scope>NUCLEOTIDE SEQUENCE</scope>
    <source>
        <tissue evidence="2">Salivary glands</tissue>
    </source>
</reference>
<protein>
    <submittedName>
        <fullName evidence="2">Putative secreted protein</fullName>
    </submittedName>
</protein>